<dbReference type="Pfam" id="PF03178">
    <property type="entry name" value="CPSF_A"/>
    <property type="match status" value="2"/>
</dbReference>
<evidence type="ECO:0000256" key="2">
    <source>
        <dbReference type="ARBA" id="ARBA00023242"/>
    </source>
</evidence>
<dbReference type="InterPro" id="IPR015943">
    <property type="entry name" value="WD40/YVTN_repeat-like_dom_sf"/>
</dbReference>
<feature type="compositionally biased region" description="Low complexity" evidence="3">
    <location>
        <begin position="197"/>
        <end position="209"/>
    </location>
</feature>
<feature type="region of interest" description="Disordered" evidence="3">
    <location>
        <begin position="1497"/>
        <end position="1517"/>
    </location>
</feature>
<dbReference type="Gene3D" id="1.10.150.910">
    <property type="match status" value="1"/>
</dbReference>
<organism evidence="7 8">
    <name type="scientific">Stephanodiscus triporus</name>
    <dbReference type="NCBI Taxonomy" id="2934178"/>
    <lineage>
        <taxon>Eukaryota</taxon>
        <taxon>Sar</taxon>
        <taxon>Stramenopiles</taxon>
        <taxon>Ochrophyta</taxon>
        <taxon>Bacillariophyta</taxon>
        <taxon>Coscinodiscophyceae</taxon>
        <taxon>Thalassiosirophycidae</taxon>
        <taxon>Stephanodiscales</taxon>
        <taxon>Stephanodiscaceae</taxon>
        <taxon>Stephanodiscus</taxon>
    </lineage>
</organism>
<accession>A0ABD3Q250</accession>
<feature type="compositionally biased region" description="Low complexity" evidence="3">
    <location>
        <begin position="128"/>
        <end position="141"/>
    </location>
</feature>
<evidence type="ECO:0000313" key="8">
    <source>
        <dbReference type="Proteomes" id="UP001530315"/>
    </source>
</evidence>
<feature type="compositionally biased region" description="Low complexity" evidence="3">
    <location>
        <begin position="411"/>
        <end position="422"/>
    </location>
</feature>
<feature type="domain" description="RSE1/DDB1/CPSF1 C-terminal" evidence="4">
    <location>
        <begin position="1389"/>
        <end position="1598"/>
    </location>
</feature>
<feature type="region of interest" description="Disordered" evidence="3">
    <location>
        <begin position="931"/>
        <end position="956"/>
    </location>
</feature>
<reference evidence="7 8" key="1">
    <citation type="submission" date="2024-10" db="EMBL/GenBank/DDBJ databases">
        <title>Updated reference genomes for cyclostephanoid diatoms.</title>
        <authorList>
            <person name="Roberts W.R."/>
            <person name="Alverson A.J."/>
        </authorList>
    </citation>
    <scope>NUCLEOTIDE SEQUENCE [LARGE SCALE GENOMIC DNA]</scope>
    <source>
        <strain evidence="7 8">AJA276-08</strain>
    </source>
</reference>
<dbReference type="InterPro" id="IPR050358">
    <property type="entry name" value="RSE1/DDB1/CFT1"/>
</dbReference>
<feature type="domain" description="RSE1/DDB1/CPSF1 first beta-propeller" evidence="5">
    <location>
        <begin position="246"/>
        <end position="608"/>
    </location>
</feature>
<protein>
    <recommendedName>
        <fullName evidence="9">DNA damage-binding protein 1</fullName>
    </recommendedName>
</protein>
<dbReference type="InterPro" id="IPR018846">
    <property type="entry name" value="Beta-prop_RSE1/DDB1/CPSF1_1st"/>
</dbReference>
<feature type="region of interest" description="Disordered" evidence="3">
    <location>
        <begin position="185"/>
        <end position="246"/>
    </location>
</feature>
<feature type="region of interest" description="Disordered" evidence="3">
    <location>
        <begin position="622"/>
        <end position="643"/>
    </location>
</feature>
<dbReference type="Pfam" id="PF23726">
    <property type="entry name" value="Beta-prop_RSE1_2nd"/>
    <property type="match status" value="1"/>
</dbReference>
<feature type="compositionally biased region" description="Basic and acidic residues" evidence="3">
    <location>
        <begin position="210"/>
        <end position="225"/>
    </location>
</feature>
<sequence>MSSSSSSRAASAAVVATPDPGHDPDLAEIGHCAFTSHPSGAVLSSVRCRFLSSSSSSSSSSCDDIVVVKSNRLEVRRSAVVGGGEGDDRSRGRRFRSRSQPRRRDLHAEEEEGGGGEEEYDDDDDESGSGTTPTSTTSTSSTIVPIVLTLPVNGRIVAIAPVRVVGVDVTDRLFLVTEDGSYALISHEPHLPPPPSSSTTSTTTTTTTEAEAKARARASAGEHHYPVTTHASGRLPDFSTAAGGGGHRAAECGPLLAVDPRGRCLAVHAIDGRVTIFPIRKDGWTTTTTTTTTTTSLSSDGGGRAPWRRRCGDRPRPFGDAIDLRIEERTVLSMTFLEVGGGGDDDSDIIAGLPPPPTLALLHQDCRGYQHVVSHGIDLAGRRMMMALPPPNDDRSTSIGVHPRGGGGGKRPATTTAATTATTTKTTLPRLSLSRIDGGSGVLIAVPPLVLPPPPPSAMTMKKKTTTTTSGGVLILGQSLVTYHSPSEGVTLKANTGGAGILLSWCRVADDGKYDGGAVLGGDDDGDASSAIRYLIGDEHGRLHLLSLIRDGLDGDGRNSVDGGTTRLCLETLGTTTTSSSLSYLGNGRVFVGSAFGNSQLVRILDSPVVATTTTGTGTANVDANDEGIATGGGGGSGKAGDDPLADTTYVEVLEEYDNLGPIVDFDLRPCGDYSSDIERRRGISGGRQHRQSLVVTCSGVGKDGTVRLVRNGVGMREHAAVEMGGIVGMWSMRRKSSDVDDSFLVQSFVGETRVLGVQSVKDVVEMEDDDEEGGGGGGGEEKSEMELEEEGGDEGEDGGALAEVTIPGFNSLKSTLFAGNLMVGKFDLLLQVVEDGVRLVDSETLALVAEWSPLSDSDEGSDDDEDEPMGFITVASANESGQIIIALRGGVLVYLLVQGGESSSSSSFPTIRRVRKVTLDREISCVDLNPFRSSSSSSSREYSDIMDIDGSQQPKTRELRRSQLVAVGLWDDFSVRLLNLVGDSSSVLEQVLHINLGRGSGNEGTSQPPANDADPDERLGDSGQHMMARSLCLVTMDAHVTTSNFIISKSMKSSTAPGNNANMLLVGLGDGKLISFVVNQTGSPSNKGWSIHSRKEVSLGTQGVHLIPFQHGSPKSSRSCVLATGDRPTVVYLTGGNAGSNSNPKLNYSTVSLTVDDDDKDVGHASHKNISVNVAAPFRSSLLFSSANAHNSSICVADDSTLRLGTIDNIQKLHVTITLEPFEMILSIESVELGINMPPVSTKSRSTDNATLAEYRPFIVMGTAFAYPDEDEPSHGRVLVIECSCGRYDDLKSDSQDEVVRRVHQVADLPLTGGIYSIAPFYGGNILVTCGSDTIICQLAASILPGEHGGESGELILNRIGTGHHGHLISLCVKSLVSTDKSLQKRRVKKQLAIVGDLMRSISLIEYYPKHQVIEELASDFNSNFCTDVAMLTDNIYMGSEGHNNLFVLRYNPNATTEQARCRLDTVGQYHLGENVNKMIGGSLVMPSNSASCGRGAMSASGTLSSPDETSPGGDRKVDITIGSQTLYGTVDGTIGSVLGLGGKTYAFLSALQRAMNAIVRPVGDLSHSHFRAWRQDQNRHGACGFVDGDWIETFLDLNRLTMEQVVEEMNADPRWSIKDDGKGFDRARDGVRQDLIDTDEGMGADPPSASNLRTLSVEDVLGAVEELSMLH</sequence>
<feature type="region of interest" description="Disordered" evidence="3">
    <location>
        <begin position="287"/>
        <end position="314"/>
    </location>
</feature>
<dbReference type="PANTHER" id="PTHR10644">
    <property type="entry name" value="DNA REPAIR/RNA PROCESSING CPSF FAMILY"/>
    <property type="match status" value="1"/>
</dbReference>
<feature type="region of interest" description="Disordered" evidence="3">
    <location>
        <begin position="79"/>
        <end position="141"/>
    </location>
</feature>
<evidence type="ECO:0000313" key="7">
    <source>
        <dbReference type="EMBL" id="KAL3794529.1"/>
    </source>
</evidence>
<keyword evidence="2" id="KW-0539">Nucleus</keyword>
<dbReference type="GO" id="GO:0005634">
    <property type="term" value="C:nucleus"/>
    <property type="evidence" value="ECO:0007669"/>
    <property type="project" value="UniProtKB-SubCell"/>
</dbReference>
<feature type="region of interest" description="Disordered" evidence="3">
    <location>
        <begin position="999"/>
        <end position="1023"/>
    </location>
</feature>
<comment type="subcellular location">
    <subcellularLocation>
        <location evidence="1">Nucleus</location>
    </subcellularLocation>
</comment>
<dbReference type="Gene3D" id="2.130.10.10">
    <property type="entry name" value="YVTN repeat-like/Quinoprotein amine dehydrogenase"/>
    <property type="match status" value="2"/>
</dbReference>
<feature type="region of interest" description="Disordered" evidence="3">
    <location>
        <begin position="765"/>
        <end position="802"/>
    </location>
</feature>
<evidence type="ECO:0000259" key="5">
    <source>
        <dbReference type="Pfam" id="PF10433"/>
    </source>
</evidence>
<name>A0ABD3Q250_9STRA</name>
<feature type="compositionally biased region" description="Acidic residues" evidence="3">
    <location>
        <begin position="787"/>
        <end position="798"/>
    </location>
</feature>
<feature type="region of interest" description="Disordered" evidence="3">
    <location>
        <begin position="1"/>
        <end position="28"/>
    </location>
</feature>
<dbReference type="InterPro" id="IPR058543">
    <property type="entry name" value="Beta-prop_RSE1/DDB1/CPSF1_2nd"/>
</dbReference>
<keyword evidence="8" id="KW-1185">Reference proteome</keyword>
<evidence type="ECO:0000259" key="4">
    <source>
        <dbReference type="Pfam" id="PF03178"/>
    </source>
</evidence>
<feature type="compositionally biased region" description="Acidic residues" evidence="3">
    <location>
        <begin position="108"/>
        <end position="127"/>
    </location>
</feature>
<dbReference type="Proteomes" id="UP001530315">
    <property type="component" value="Unassembled WGS sequence"/>
</dbReference>
<feature type="compositionally biased region" description="Basic residues" evidence="3">
    <location>
        <begin position="91"/>
        <end position="101"/>
    </location>
</feature>
<feature type="region of interest" description="Disordered" evidence="3">
    <location>
        <begin position="402"/>
        <end position="422"/>
    </location>
</feature>
<evidence type="ECO:0000256" key="1">
    <source>
        <dbReference type="ARBA" id="ARBA00004123"/>
    </source>
</evidence>
<proteinExistence type="predicted"/>
<feature type="domain" description="RSE1/DDB1/CPSF1 C-terminal" evidence="4">
    <location>
        <begin position="1212"/>
        <end position="1340"/>
    </location>
</feature>
<feature type="compositionally biased region" description="Low complexity" evidence="3">
    <location>
        <begin position="1"/>
        <end position="16"/>
    </location>
</feature>
<dbReference type="EMBL" id="JALLAZ020000465">
    <property type="protein sequence ID" value="KAL3794529.1"/>
    <property type="molecule type" value="Genomic_DNA"/>
</dbReference>
<evidence type="ECO:0000256" key="3">
    <source>
        <dbReference type="SAM" id="MobiDB-lite"/>
    </source>
</evidence>
<evidence type="ECO:0000259" key="6">
    <source>
        <dbReference type="Pfam" id="PF23726"/>
    </source>
</evidence>
<comment type="caution">
    <text evidence="7">The sequence shown here is derived from an EMBL/GenBank/DDBJ whole genome shotgun (WGS) entry which is preliminary data.</text>
</comment>
<dbReference type="InterPro" id="IPR004871">
    <property type="entry name" value="RSE1/DDB1/CPSF1_C"/>
</dbReference>
<evidence type="ECO:0008006" key="9">
    <source>
        <dbReference type="Google" id="ProtNLM"/>
    </source>
</evidence>
<feature type="domain" description="RSE1/DDB1/CPSF1 second beta-propeller" evidence="6">
    <location>
        <begin position="801"/>
        <end position="1141"/>
    </location>
</feature>
<feature type="compositionally biased region" description="Polar residues" evidence="3">
    <location>
        <begin position="1501"/>
        <end position="1510"/>
    </location>
</feature>
<gene>
    <name evidence="7" type="ORF">ACHAW5_004043</name>
</gene>
<dbReference type="Pfam" id="PF10433">
    <property type="entry name" value="Beta-prop_RSE1_1st"/>
    <property type="match status" value="1"/>
</dbReference>
<feature type="compositionally biased region" description="Gly residues" evidence="3">
    <location>
        <begin position="630"/>
        <end position="639"/>
    </location>
</feature>